<keyword evidence="3" id="KW-1185">Reference proteome</keyword>
<organism evidence="2 3">
    <name type="scientific">Caerostris extrusa</name>
    <name type="common">Bark spider</name>
    <name type="synonym">Caerostris bankana</name>
    <dbReference type="NCBI Taxonomy" id="172846"/>
    <lineage>
        <taxon>Eukaryota</taxon>
        <taxon>Metazoa</taxon>
        <taxon>Ecdysozoa</taxon>
        <taxon>Arthropoda</taxon>
        <taxon>Chelicerata</taxon>
        <taxon>Arachnida</taxon>
        <taxon>Araneae</taxon>
        <taxon>Araneomorphae</taxon>
        <taxon>Entelegynae</taxon>
        <taxon>Araneoidea</taxon>
        <taxon>Araneidae</taxon>
        <taxon>Caerostris</taxon>
    </lineage>
</organism>
<evidence type="ECO:0000313" key="3">
    <source>
        <dbReference type="Proteomes" id="UP001054945"/>
    </source>
</evidence>
<comment type="caution">
    <text evidence="2">The sequence shown here is derived from an EMBL/GenBank/DDBJ whole genome shotgun (WGS) entry which is preliminary data.</text>
</comment>
<accession>A0AAV4PK08</accession>
<feature type="region of interest" description="Disordered" evidence="1">
    <location>
        <begin position="219"/>
        <end position="255"/>
    </location>
</feature>
<evidence type="ECO:0000313" key="2">
    <source>
        <dbReference type="EMBL" id="GIX96498.1"/>
    </source>
</evidence>
<reference evidence="2 3" key="1">
    <citation type="submission" date="2021-06" db="EMBL/GenBank/DDBJ databases">
        <title>Caerostris extrusa draft genome.</title>
        <authorList>
            <person name="Kono N."/>
            <person name="Arakawa K."/>
        </authorList>
    </citation>
    <scope>NUCLEOTIDE SEQUENCE [LARGE SCALE GENOMIC DNA]</scope>
</reference>
<proteinExistence type="predicted"/>
<protein>
    <submittedName>
        <fullName evidence="2">Uncharacterized protein</fullName>
    </submittedName>
</protein>
<dbReference type="AlphaFoldDB" id="A0AAV4PK08"/>
<gene>
    <name evidence="2" type="primary">AVEN_201297_1</name>
    <name evidence="2" type="ORF">CEXT_504901</name>
</gene>
<name>A0AAV4PK08_CAEEX</name>
<sequence>MQYPGFENSEKTAPAMYPNYPILLNYVNPINMIHPNVFMSNAGCNAARGNVMNGFPPDNASCIISEVTNDSSMQAAGSMVIPNQNLGCVNNMIAPFQKNVTNTLPSVIAPCYNIPPSESTNSIEDNNQQTKEAKELLQDGSGKDGCRLAFDGRVCEPDLFKTIRTKLTSGRDMASVMYGDNWDTKTLDTETASSRAFARNANVQKDCKTLKNHAVERVGNELADSGAATPIKASQKEKIRKPKGILPGMEDSDSR</sequence>
<evidence type="ECO:0000256" key="1">
    <source>
        <dbReference type="SAM" id="MobiDB-lite"/>
    </source>
</evidence>
<dbReference type="EMBL" id="BPLR01004657">
    <property type="protein sequence ID" value="GIX96498.1"/>
    <property type="molecule type" value="Genomic_DNA"/>
</dbReference>
<dbReference type="Proteomes" id="UP001054945">
    <property type="component" value="Unassembled WGS sequence"/>
</dbReference>